<keyword evidence="2" id="KW-1185">Reference proteome</keyword>
<sequence>MPSAILDVRAEELLFRSYSGKKGTFQRLLFFLFPQAHQRHMVCLFLQGPPWEASVPSPGLFEMSKNELSSLLCKSSPLLQDFFYT</sequence>
<dbReference type="Proteomes" id="UP001054837">
    <property type="component" value="Unassembled WGS sequence"/>
</dbReference>
<organism evidence="1 2">
    <name type="scientific">Caerostris darwini</name>
    <dbReference type="NCBI Taxonomy" id="1538125"/>
    <lineage>
        <taxon>Eukaryota</taxon>
        <taxon>Metazoa</taxon>
        <taxon>Ecdysozoa</taxon>
        <taxon>Arthropoda</taxon>
        <taxon>Chelicerata</taxon>
        <taxon>Arachnida</taxon>
        <taxon>Araneae</taxon>
        <taxon>Araneomorphae</taxon>
        <taxon>Entelegynae</taxon>
        <taxon>Araneoidea</taxon>
        <taxon>Araneidae</taxon>
        <taxon>Caerostris</taxon>
    </lineage>
</organism>
<evidence type="ECO:0000313" key="2">
    <source>
        <dbReference type="Proteomes" id="UP001054837"/>
    </source>
</evidence>
<dbReference type="AlphaFoldDB" id="A0AAV4NQU1"/>
<comment type="caution">
    <text evidence="1">The sequence shown here is derived from an EMBL/GenBank/DDBJ whole genome shotgun (WGS) entry which is preliminary data.</text>
</comment>
<evidence type="ECO:0000313" key="1">
    <source>
        <dbReference type="EMBL" id="GIX86794.1"/>
    </source>
</evidence>
<reference evidence="1 2" key="1">
    <citation type="submission" date="2021-06" db="EMBL/GenBank/DDBJ databases">
        <title>Caerostris darwini draft genome.</title>
        <authorList>
            <person name="Kono N."/>
            <person name="Arakawa K."/>
        </authorList>
    </citation>
    <scope>NUCLEOTIDE SEQUENCE [LARGE SCALE GENOMIC DNA]</scope>
</reference>
<protein>
    <submittedName>
        <fullName evidence="1">Uncharacterized protein</fullName>
    </submittedName>
</protein>
<proteinExistence type="predicted"/>
<dbReference type="EMBL" id="BPLQ01001923">
    <property type="protein sequence ID" value="GIX86794.1"/>
    <property type="molecule type" value="Genomic_DNA"/>
</dbReference>
<gene>
    <name evidence="1" type="ORF">CDAR_606131</name>
</gene>
<accession>A0AAV4NQU1</accession>
<name>A0AAV4NQU1_9ARAC</name>